<dbReference type="KEGG" id="pco:PHACADRAFT_203402"/>
<feature type="domain" description="DUF6532" evidence="1">
    <location>
        <begin position="62"/>
        <end position="259"/>
    </location>
</feature>
<dbReference type="RefSeq" id="XP_007403456.1">
    <property type="nucleotide sequence ID" value="XM_007403394.1"/>
</dbReference>
<dbReference type="GeneID" id="18912151"/>
<keyword evidence="3" id="KW-1185">Reference proteome</keyword>
<proteinExistence type="predicted"/>
<dbReference type="InterPro" id="IPR045341">
    <property type="entry name" value="DUF6532"/>
</dbReference>
<protein>
    <recommendedName>
        <fullName evidence="1">DUF6532 domain-containing protein</fullName>
    </recommendedName>
</protein>
<dbReference type="OrthoDB" id="3268553at2759"/>
<dbReference type="Pfam" id="PF20149">
    <property type="entry name" value="DUF6532"/>
    <property type="match status" value="1"/>
</dbReference>
<name>K5WCT6_PHACS</name>
<sequence length="325" mass="37049">MTDAPVPATDSMRSTRSPINTCPGRLNFLVANLLLANIAPPPSNVMPKASDYSKTIEELINRAVQKLTVKLYTVDAFPSDELVKEWSQECWIVTCRAARKKFAPQEGNARIIIAISKRKSSIRSHLRDTVRDMIPSTYDLAPDAVRENVLVANMTKVTHLLSGTPKRFGYKDFDAAEPEIYAELPMLMHALQKQLFINARDTGPEFHTAFDPMPIPTLAFLLTCAEYGLDSWSAGKLDQAHQFRTSEYRAKYRSHLSWLIEDWEALDAEAVRHVRHEMYQQVLRYGNITIQSTTQKTEKASDETRERMRRALATRTFGTRHDDDF</sequence>
<dbReference type="Proteomes" id="UP000008370">
    <property type="component" value="Unassembled WGS sequence"/>
</dbReference>
<dbReference type="InParanoid" id="K5WCT6"/>
<dbReference type="HOGENOM" id="CLU_860907_0_0_1"/>
<evidence type="ECO:0000259" key="1">
    <source>
        <dbReference type="Pfam" id="PF20149"/>
    </source>
</evidence>
<accession>K5WCT6</accession>
<reference evidence="2 3" key="1">
    <citation type="journal article" date="2012" name="BMC Genomics">
        <title>Comparative genomics of the white-rot fungi, Phanerochaete carnosa and P. chrysosporium, to elucidate the genetic basis of the distinct wood types they colonize.</title>
        <authorList>
            <person name="Suzuki H."/>
            <person name="MacDonald J."/>
            <person name="Syed K."/>
            <person name="Salamov A."/>
            <person name="Hori C."/>
            <person name="Aerts A."/>
            <person name="Henrissat B."/>
            <person name="Wiebenga A."/>
            <person name="vanKuyk P.A."/>
            <person name="Barry K."/>
            <person name="Lindquist E."/>
            <person name="LaButti K."/>
            <person name="Lapidus A."/>
            <person name="Lucas S."/>
            <person name="Coutinho P."/>
            <person name="Gong Y."/>
            <person name="Samejima M."/>
            <person name="Mahadevan R."/>
            <person name="Abou-Zaid M."/>
            <person name="de Vries R.P."/>
            <person name="Igarashi K."/>
            <person name="Yadav J.S."/>
            <person name="Grigoriev I.V."/>
            <person name="Master E.R."/>
        </authorList>
    </citation>
    <scope>NUCLEOTIDE SEQUENCE [LARGE SCALE GENOMIC DNA]</scope>
    <source>
        <strain evidence="2 3">HHB-10118-sp</strain>
    </source>
</reference>
<dbReference type="STRING" id="650164.K5WCT6"/>
<dbReference type="EMBL" id="JH931581">
    <property type="protein sequence ID" value="EKM47992.1"/>
    <property type="molecule type" value="Genomic_DNA"/>
</dbReference>
<evidence type="ECO:0000313" key="2">
    <source>
        <dbReference type="EMBL" id="EKM47992.1"/>
    </source>
</evidence>
<evidence type="ECO:0000313" key="3">
    <source>
        <dbReference type="Proteomes" id="UP000008370"/>
    </source>
</evidence>
<gene>
    <name evidence="2" type="ORF">PHACADRAFT_203402</name>
</gene>
<dbReference type="AlphaFoldDB" id="K5WCT6"/>
<organism evidence="2 3">
    <name type="scientific">Phanerochaete carnosa (strain HHB-10118-sp)</name>
    <name type="common">White-rot fungus</name>
    <name type="synonym">Peniophora carnosa</name>
    <dbReference type="NCBI Taxonomy" id="650164"/>
    <lineage>
        <taxon>Eukaryota</taxon>
        <taxon>Fungi</taxon>
        <taxon>Dikarya</taxon>
        <taxon>Basidiomycota</taxon>
        <taxon>Agaricomycotina</taxon>
        <taxon>Agaricomycetes</taxon>
        <taxon>Polyporales</taxon>
        <taxon>Phanerochaetaceae</taxon>
        <taxon>Phanerochaete</taxon>
    </lineage>
</organism>